<dbReference type="GO" id="GO:0016579">
    <property type="term" value="P:protein deubiquitination"/>
    <property type="evidence" value="ECO:0007669"/>
    <property type="project" value="InterPro"/>
</dbReference>
<proteinExistence type="inferred from homology"/>
<evidence type="ECO:0000256" key="2">
    <source>
        <dbReference type="ARBA" id="ARBA00009085"/>
    </source>
</evidence>
<dbReference type="GO" id="GO:0005829">
    <property type="term" value="C:cytosol"/>
    <property type="evidence" value="ECO:0007669"/>
    <property type="project" value="TreeGrafter"/>
</dbReference>
<dbReference type="SUPFAM" id="SSF48371">
    <property type="entry name" value="ARM repeat"/>
    <property type="match status" value="2"/>
</dbReference>
<dbReference type="GO" id="GO:0006508">
    <property type="term" value="P:proteolysis"/>
    <property type="evidence" value="ECO:0007669"/>
    <property type="project" value="UniProtKB-KW"/>
</dbReference>
<evidence type="ECO:0000256" key="3">
    <source>
        <dbReference type="ARBA" id="ARBA00012759"/>
    </source>
</evidence>
<dbReference type="GO" id="GO:0004843">
    <property type="term" value="F:cysteine-type deubiquitinase activity"/>
    <property type="evidence" value="ECO:0007669"/>
    <property type="project" value="UniProtKB-EC"/>
</dbReference>
<evidence type="ECO:0000313" key="10">
    <source>
        <dbReference type="EMBL" id="GFR60831.1"/>
    </source>
</evidence>
<dbReference type="SUPFAM" id="SSF54001">
    <property type="entry name" value="Cysteine proteinases"/>
    <property type="match status" value="1"/>
</dbReference>
<keyword evidence="7" id="KW-0788">Thiol protease</keyword>
<keyword evidence="11" id="KW-1185">Reference proteome</keyword>
<dbReference type="Proteomes" id="UP000762676">
    <property type="component" value="Unassembled WGS sequence"/>
</dbReference>
<evidence type="ECO:0000256" key="5">
    <source>
        <dbReference type="ARBA" id="ARBA00022786"/>
    </source>
</evidence>
<gene>
    <name evidence="10" type="ORF">ElyMa_001832700</name>
</gene>
<feature type="compositionally biased region" description="Basic and acidic residues" evidence="8">
    <location>
        <begin position="112"/>
        <end position="136"/>
    </location>
</feature>
<dbReference type="GO" id="GO:0005634">
    <property type="term" value="C:nucleus"/>
    <property type="evidence" value="ECO:0007669"/>
    <property type="project" value="TreeGrafter"/>
</dbReference>
<keyword evidence="4" id="KW-0645">Protease</keyword>
<dbReference type="Pfam" id="PF25010">
    <property type="entry name" value="ARM_UBP24_USP9X-Y"/>
    <property type="match status" value="2"/>
</dbReference>
<dbReference type="PANTHER" id="PTHR24006:SF827">
    <property type="entry name" value="UBIQUITIN CARBOXYL-TERMINAL HYDROLASE 34"/>
    <property type="match status" value="1"/>
</dbReference>
<protein>
    <recommendedName>
        <fullName evidence="3">ubiquitinyl hydrolase 1</fullName>
        <ecNumber evidence="3">3.4.19.12</ecNumber>
    </recommendedName>
</protein>
<dbReference type="Gene3D" id="3.90.70.10">
    <property type="entry name" value="Cysteine proteinases"/>
    <property type="match status" value="1"/>
</dbReference>
<evidence type="ECO:0000256" key="7">
    <source>
        <dbReference type="ARBA" id="ARBA00022807"/>
    </source>
</evidence>
<feature type="non-terminal residue" evidence="10">
    <location>
        <position position="2401"/>
    </location>
</feature>
<feature type="region of interest" description="Disordered" evidence="8">
    <location>
        <begin position="570"/>
        <end position="595"/>
    </location>
</feature>
<feature type="region of interest" description="Disordered" evidence="8">
    <location>
        <begin position="96"/>
        <end position="136"/>
    </location>
</feature>
<dbReference type="PROSITE" id="PS50235">
    <property type="entry name" value="USP_3"/>
    <property type="match status" value="1"/>
</dbReference>
<keyword evidence="5" id="KW-0833">Ubl conjugation pathway</keyword>
<feature type="region of interest" description="Disordered" evidence="8">
    <location>
        <begin position="608"/>
        <end position="636"/>
    </location>
</feature>
<sequence length="2401" mass="272302">MSYDGRDLILNVHFTSAGTSRHVSSSPHQLSRIEVETFIHYAVTWNNKRCLCLYKDFKNFDKLTNLVQVMLNMGMELIQNLPSILPHKLKAKAAEEAVKTERTASQSSIEGTSRRSSESASDDSRTAEEEAKEDDVQAKDSYWSDWSIDELKRMLDFQTQLFLSNFAVYVAHKVMTAHSMEELSSAETTALHNYCEINDIDAPLMLLRNICFFIDSNGIGALSHCFEKANNKNLPLTFAHTLITIITHLRMWVNTPTIMSCILPLRSPIIRYMCTLSEADMRAAAAHNTMEHMWQAIKEPMDSQMTFDQEVMTLVYKCFTSTTLTIRLGSIVQISSLVNTYNENISNEAVGNVENFGEEMAKWLLDNKIVEQIFGPNLHIEIIKQSQSILNFLGAEGKINNQHLDCIWAAAQLKHCGKQVYEVLLPLVKSIEPEQNRHLRNLIDKLHPSCYNTSVLSLSSNLTYSQWQTFQTEESQRRKLVPSVGVAGPRRLVKTSGDHMSSSDSESDDGNGPPPAKIQRSNVPLIPNSQHMADPGVGGMTLDMAGSMLLGDTCCFTGCLPKHTVHHLPQSQQQDHHHILAQQQHLHASHPHHCQDDHNLCAPHACMSSSRPVGSDSSMEGQSDQSYEEDEEEDNPRLRAVVQSVMARNIQEKNKSNDDLAESSDEDGGADVVVNKDGVPLPISVRGRLDQRKSPEFVKDVDSNKAENVLDTSQTSQAIMGDHHNPGTDEEEDEEEEEDDDEEEEEDEEDDEDVSSDNEGVSVPGIQHHHQHQARQLKEHKRQLQLEAQNVLLQQRFTRHFMASSAAAVAVASSSGTKGETPLVEVHRGAEEEEEEDDEDDEDDDDDDEDDDVEDGKEEIAQKMATHSQGAEEKMSSSMSEEEWRTLHGHIQGHNNESPGHTHHHQMLEEEIEKALILKDLQPGTYGLSILSPDDDEGSCHSSRLSNKSEKNMADFDGEEGLSEEELVQINNHVRFTAQQAFPHMSVLYPTQTRGHGVLRLRQKPKSPASDFSLNDVCKPGHTLLWDLVQDNMANLLPEGIAIEAERTLTKLLICPNDRQIRTKFIEAIIDNLAKNKSVVVSLRLLTELFSSFNTSFNSMRRMGGSYKVVLWAEKSLNMMTHFFNNLVTFTVKAKDKTNWSSNHGFKEEVSSRLKFLSCVFSCQYSPDTFRLSQEQTDTLWECLATNPDSCDSCLSWFYDQARRKENHALDLSTLKHIFVDKMPKLKAETMPMIGLNLFQQLSNITFLSLGGKSSLTEDQACGMDQLWEIALKAINKSVSTEAIHILNNYYINYGGGTLDKEEEFVHRCMTNLMKTLYSLKENPAAKLPVIQRGLFLCKHHLDAFRQRYAYHMHMWHLENVPITSHLPTSRPHVINIFLQNTDMSEKAQIEMHPTNLLSELRAEVMHWWEELQRQQQVAAVAARQQMAGTVTGMPNDSTSSSTSTVVNSNMAAQSTASAINHGIMSPLLGHMLGEGPLRMISSGQELFVDMDERTLADLHMTDGQLVFVSTGANRQLRKSDGSVPSSGLPVPDRKKLPMNLLIAEPYFDDLFKLLEQLSDVSSCLENVEKEKKASFQAEARRLSRDVWELLMMLPTNESLLSGFMKISTNQEVPQAEWNQLLPPNNPHKLHYCLQTVEFLAHGTKAGHKNVTSSCSGSGDASEDKKNANVSRSQWCQKFISKGGLTHMMDIFMNGSLQCKEGTVWNQWNQECLGYLLRLISQFSVEDVGEDTGSLLNKRIISKKALLISTISQSILEKLDIAAVVKILMQILFDAAMPMDSNQLYCGTWGRREVVQYAMSFLVSLAFSSDQVLNHLCSAENFHSWLKRLTLEAPEAHVRKQACLGLHRLCLGKTKHEKKGTAFLAPVLEHLLSFLSDSELFKPKKCEMDYTREEKEIYGAGCHDYFIFIPMCLDELDSQQTNVNLDALLKQVTDDILDRPYYETHKGFEEDEGLLGLLNVAAALYRHNPPFVFSEENTKFLDSMFDFLFLVPSPKHPHYPKCKSQKTRQAAYDLIAEMCSGNIRNYSIAVDKFMKQNSREAHAIYPWDYWPQEDGRAKCGYVGLTNLGATCYMATAIQQLFMIPKIRQSILNFYVDDAMPHAPMMMELQRMFAFLQESERRAYNPKSFCKSYTMDRCPLNTGEQKDMQEFFTDIITKLEETSMDCSHVSRTFEEFYTIRCGVAHMKDLYESLDEVTVKDMLEGDNMYTCSQCHVKVRAEKRTCFRKLPQILCFNTLRYSFNMLTMMKEKVNTHFSFPDSLDMSRYMEHNLIEKEKIKDVEGEDTSHLEEEQSYEYKLIGVTVHVGSAEGGHYYNLIKDTQTQKWYHFNDADVKSFDASNIPHEAFGGEMSGKTYDSVSDKYLDFPIEKTNSAYMLFYERVSLKPPEVKEEYKFELSPDLAN</sequence>
<dbReference type="PROSITE" id="PS00973">
    <property type="entry name" value="USP_2"/>
    <property type="match status" value="1"/>
</dbReference>
<name>A0AAV4EKM6_9GAST</name>
<evidence type="ECO:0000313" key="11">
    <source>
        <dbReference type="Proteomes" id="UP000762676"/>
    </source>
</evidence>
<feature type="region of interest" description="Disordered" evidence="8">
    <location>
        <begin position="928"/>
        <end position="960"/>
    </location>
</feature>
<dbReference type="InterPro" id="IPR050164">
    <property type="entry name" value="Peptidase_C19"/>
</dbReference>
<feature type="domain" description="USP" evidence="9">
    <location>
        <begin position="2062"/>
        <end position="2380"/>
    </location>
</feature>
<feature type="compositionally biased region" description="Polar residues" evidence="8">
    <location>
        <begin position="608"/>
        <end position="625"/>
    </location>
</feature>
<evidence type="ECO:0000256" key="1">
    <source>
        <dbReference type="ARBA" id="ARBA00000707"/>
    </source>
</evidence>
<feature type="compositionally biased region" description="Basic and acidic residues" evidence="8">
    <location>
        <begin position="694"/>
        <end position="705"/>
    </location>
</feature>
<feature type="region of interest" description="Disordered" evidence="8">
    <location>
        <begin position="648"/>
        <end position="676"/>
    </location>
</feature>
<dbReference type="InterPro" id="IPR018200">
    <property type="entry name" value="USP_CS"/>
</dbReference>
<reference evidence="10 11" key="1">
    <citation type="journal article" date="2021" name="Elife">
        <title>Chloroplast acquisition without the gene transfer in kleptoplastic sea slugs, Plakobranchus ocellatus.</title>
        <authorList>
            <person name="Maeda T."/>
            <person name="Takahashi S."/>
            <person name="Yoshida T."/>
            <person name="Shimamura S."/>
            <person name="Takaki Y."/>
            <person name="Nagai Y."/>
            <person name="Toyoda A."/>
            <person name="Suzuki Y."/>
            <person name="Arimoto A."/>
            <person name="Ishii H."/>
            <person name="Satoh N."/>
            <person name="Nishiyama T."/>
            <person name="Hasebe M."/>
            <person name="Maruyama T."/>
            <person name="Minagawa J."/>
            <person name="Obokata J."/>
            <person name="Shigenobu S."/>
        </authorList>
    </citation>
    <scope>NUCLEOTIDE SEQUENCE [LARGE SCALE GENOMIC DNA]</scope>
</reference>
<dbReference type="InterPro" id="IPR038765">
    <property type="entry name" value="Papain-like_cys_pep_sf"/>
</dbReference>
<feature type="region of interest" description="Disordered" evidence="8">
    <location>
        <begin position="694"/>
        <end position="780"/>
    </location>
</feature>
<feature type="compositionally biased region" description="Polar residues" evidence="8">
    <location>
        <begin position="519"/>
        <end position="531"/>
    </location>
</feature>
<evidence type="ECO:0000256" key="6">
    <source>
        <dbReference type="ARBA" id="ARBA00022801"/>
    </source>
</evidence>
<comment type="similarity">
    <text evidence="2">Belongs to the peptidase C19 family.</text>
</comment>
<evidence type="ECO:0000256" key="4">
    <source>
        <dbReference type="ARBA" id="ARBA00022670"/>
    </source>
</evidence>
<feature type="compositionally biased region" description="Basic residues" evidence="8">
    <location>
        <begin position="767"/>
        <end position="780"/>
    </location>
</feature>
<accession>A0AAV4EKM6</accession>
<dbReference type="InterPro" id="IPR028889">
    <property type="entry name" value="USP"/>
</dbReference>
<dbReference type="InterPro" id="IPR016024">
    <property type="entry name" value="ARM-type_fold"/>
</dbReference>
<feature type="compositionally biased region" description="Acidic residues" evidence="8">
    <location>
        <begin position="831"/>
        <end position="857"/>
    </location>
</feature>
<feature type="region of interest" description="Disordered" evidence="8">
    <location>
        <begin position="480"/>
        <end position="534"/>
    </location>
</feature>
<dbReference type="PANTHER" id="PTHR24006">
    <property type="entry name" value="UBIQUITIN CARBOXYL-TERMINAL HYDROLASE"/>
    <property type="match status" value="1"/>
</dbReference>
<evidence type="ECO:0000259" key="9">
    <source>
        <dbReference type="PROSITE" id="PS50235"/>
    </source>
</evidence>
<dbReference type="Pfam" id="PF00443">
    <property type="entry name" value="UCH"/>
    <property type="match status" value="1"/>
</dbReference>
<evidence type="ECO:0000256" key="8">
    <source>
        <dbReference type="SAM" id="MobiDB-lite"/>
    </source>
</evidence>
<dbReference type="InterPro" id="IPR001394">
    <property type="entry name" value="Peptidase_C19_UCH"/>
</dbReference>
<keyword evidence="6 10" id="KW-0378">Hydrolase</keyword>
<feature type="compositionally biased region" description="Acidic residues" evidence="8">
    <location>
        <begin position="728"/>
        <end position="756"/>
    </location>
</feature>
<comment type="caution">
    <text evidence="10">The sequence shown here is derived from an EMBL/GenBank/DDBJ whole genome shotgun (WGS) entry which is preliminary data.</text>
</comment>
<dbReference type="EMBL" id="BMAT01003693">
    <property type="protein sequence ID" value="GFR60831.1"/>
    <property type="molecule type" value="Genomic_DNA"/>
</dbReference>
<dbReference type="EC" id="3.4.19.12" evidence="3"/>
<feature type="region of interest" description="Disordered" evidence="8">
    <location>
        <begin position="811"/>
        <end position="885"/>
    </location>
</feature>
<organism evidence="10 11">
    <name type="scientific">Elysia marginata</name>
    <dbReference type="NCBI Taxonomy" id="1093978"/>
    <lineage>
        <taxon>Eukaryota</taxon>
        <taxon>Metazoa</taxon>
        <taxon>Spiralia</taxon>
        <taxon>Lophotrochozoa</taxon>
        <taxon>Mollusca</taxon>
        <taxon>Gastropoda</taxon>
        <taxon>Heterobranchia</taxon>
        <taxon>Euthyneura</taxon>
        <taxon>Panpulmonata</taxon>
        <taxon>Sacoglossa</taxon>
        <taxon>Placobranchoidea</taxon>
        <taxon>Plakobranchidae</taxon>
        <taxon>Elysia</taxon>
    </lineage>
</organism>
<feature type="compositionally biased region" description="Acidic residues" evidence="8">
    <location>
        <begin position="659"/>
        <end position="669"/>
    </location>
</feature>
<comment type="catalytic activity">
    <reaction evidence="1">
        <text>Thiol-dependent hydrolysis of ester, thioester, amide, peptide and isopeptide bonds formed by the C-terminal Gly of ubiquitin (a 76-residue protein attached to proteins as an intracellular targeting signal).</text>
        <dbReference type="EC" id="3.4.19.12"/>
    </reaction>
</comment>
<dbReference type="InterPro" id="IPR056850">
    <property type="entry name" value="ARM_UBP34_24_USP9X_Y"/>
</dbReference>